<name>A0A2X1P287_ECOLX</name>
<dbReference type="EMBL" id="UASD01000006">
    <property type="protein sequence ID" value="SPX10014.1"/>
    <property type="molecule type" value="Genomic_DNA"/>
</dbReference>
<proteinExistence type="predicted"/>
<dbReference type="AlphaFoldDB" id="A0A2X1P287"/>
<evidence type="ECO:0000313" key="1">
    <source>
        <dbReference type="EMBL" id="SPX10014.1"/>
    </source>
</evidence>
<accession>A0A2X1P287</accession>
<dbReference type="Proteomes" id="UP000250780">
    <property type="component" value="Unassembled WGS sequence"/>
</dbReference>
<gene>
    <name evidence="1" type="ORF">NCTC9073_01301</name>
</gene>
<evidence type="ECO:0000313" key="2">
    <source>
        <dbReference type="Proteomes" id="UP000250780"/>
    </source>
</evidence>
<protein>
    <submittedName>
        <fullName evidence="1">Autotransporter beta-domain-containing protein</fullName>
    </submittedName>
</protein>
<sequence>MAAYGASNTVINQGTINLEKNGNYDDSLAANTLVGMAVYEHGTAINDRRVLSISMLVLVRRL</sequence>
<reference evidence="1 2" key="1">
    <citation type="submission" date="2018-06" db="EMBL/GenBank/DDBJ databases">
        <authorList>
            <consortium name="Pathogen Informatics"/>
            <person name="Doyle S."/>
        </authorList>
    </citation>
    <scope>NUCLEOTIDE SEQUENCE [LARGE SCALE GENOMIC DNA]</scope>
    <source>
        <strain evidence="1 2">NCTC9073</strain>
    </source>
</reference>
<organism evidence="1 2">
    <name type="scientific">Escherichia coli</name>
    <dbReference type="NCBI Taxonomy" id="562"/>
    <lineage>
        <taxon>Bacteria</taxon>
        <taxon>Pseudomonadati</taxon>
        <taxon>Pseudomonadota</taxon>
        <taxon>Gammaproteobacteria</taxon>
        <taxon>Enterobacterales</taxon>
        <taxon>Enterobacteriaceae</taxon>
        <taxon>Escherichia</taxon>
    </lineage>
</organism>